<name>A0ABQ0G4Q9_9PEZI</name>
<evidence type="ECO:0000313" key="2">
    <source>
        <dbReference type="EMBL" id="GAB1312741.1"/>
    </source>
</evidence>
<dbReference type="GeneID" id="98173696"/>
<dbReference type="Proteomes" id="UP001628179">
    <property type="component" value="Unassembled WGS sequence"/>
</dbReference>
<comment type="caution">
    <text evidence="2">The sequence shown here is derived from an EMBL/GenBank/DDBJ whole genome shotgun (WGS) entry which is preliminary data.</text>
</comment>
<dbReference type="RefSeq" id="XP_070914474.1">
    <property type="nucleotide sequence ID" value="XM_071058373.1"/>
</dbReference>
<dbReference type="InterPro" id="IPR011009">
    <property type="entry name" value="Kinase-like_dom_sf"/>
</dbReference>
<evidence type="ECO:0000259" key="1">
    <source>
        <dbReference type="Pfam" id="PF01636"/>
    </source>
</evidence>
<sequence length="349" mass="39101">MTTTYPEYSVDAEIDAFFKKTSATRAACDARARELAGDNVVPVEIQGVCSYSVYAGPELEYVVQFRLESLALKAEVTSQVNEVYGSLAPKLSFEGKVGEGEGKGEPLYVYLMTRVRGVTHLDFILAHDIPENSPDNRAWRKNIIGDIAHFMALSWKAPRPVSQEYRASLKQAYIRDLQALYSALPPRFQSIIQTCIDSIDNIMSLPMVLLHRDFGSCNIMVDEVTCHLVGVIDWAEAEVCPFGLNLHSLQSLTGKLHLRNGWTRFEDYDTLQDAFWGRFKQEVGGLSYDQLRTIKLARALGLLLSSGFTSRLANEPEPVPIGDDERGRYNMMSLDGFLINPQTKFDGLE</sequence>
<dbReference type="Pfam" id="PF01636">
    <property type="entry name" value="APH"/>
    <property type="match status" value="1"/>
</dbReference>
<proteinExistence type="predicted"/>
<evidence type="ECO:0000313" key="3">
    <source>
        <dbReference type="Proteomes" id="UP001628179"/>
    </source>
</evidence>
<reference evidence="2 3" key="1">
    <citation type="submission" date="2024-09" db="EMBL/GenBank/DDBJ databases">
        <title>Itraconazole resistance in Madurella fahalii resulting from another homologue of gene encoding cytochrome P450 14-alpha sterol demethylase (CYP51).</title>
        <authorList>
            <person name="Yoshioka I."/>
            <person name="Fahal A.H."/>
            <person name="Kaneko S."/>
            <person name="Yaguchi T."/>
        </authorList>
    </citation>
    <scope>NUCLEOTIDE SEQUENCE [LARGE SCALE GENOMIC DNA]</scope>
    <source>
        <strain evidence="2 3">IFM 68171</strain>
    </source>
</reference>
<feature type="domain" description="Aminoglycoside phosphotransferase" evidence="1">
    <location>
        <begin position="99"/>
        <end position="239"/>
    </location>
</feature>
<accession>A0ABQ0G4Q9</accession>
<protein>
    <submittedName>
        <fullName evidence="2">Aminoglycoside phosphotransferase domain-containing protein</fullName>
    </submittedName>
</protein>
<dbReference type="EMBL" id="BAAFSV010000002">
    <property type="protein sequence ID" value="GAB1312741.1"/>
    <property type="molecule type" value="Genomic_DNA"/>
</dbReference>
<dbReference type="SUPFAM" id="SSF56112">
    <property type="entry name" value="Protein kinase-like (PK-like)"/>
    <property type="match status" value="1"/>
</dbReference>
<keyword evidence="3" id="KW-1185">Reference proteome</keyword>
<dbReference type="InterPro" id="IPR002575">
    <property type="entry name" value="Aminoglycoside_PTrfase"/>
</dbReference>
<dbReference type="Gene3D" id="3.90.1200.10">
    <property type="match status" value="1"/>
</dbReference>
<gene>
    <name evidence="2" type="ORF">MFIFM68171_02951</name>
</gene>
<organism evidence="2 3">
    <name type="scientific">Madurella fahalii</name>
    <dbReference type="NCBI Taxonomy" id="1157608"/>
    <lineage>
        <taxon>Eukaryota</taxon>
        <taxon>Fungi</taxon>
        <taxon>Dikarya</taxon>
        <taxon>Ascomycota</taxon>
        <taxon>Pezizomycotina</taxon>
        <taxon>Sordariomycetes</taxon>
        <taxon>Sordariomycetidae</taxon>
        <taxon>Sordariales</taxon>
        <taxon>Sordariales incertae sedis</taxon>
        <taxon>Madurella</taxon>
    </lineage>
</organism>